<evidence type="ECO:0000313" key="2">
    <source>
        <dbReference type="EMBL" id="MBF9073325.1"/>
    </source>
</evidence>
<keyword evidence="3" id="KW-1185">Reference proteome</keyword>
<dbReference type="Pfam" id="PF18986">
    <property type="entry name" value="DUF5719"/>
    <property type="match status" value="1"/>
</dbReference>
<organism evidence="2 3">
    <name type="scientific">Streptacidiphilus fuscans</name>
    <dbReference type="NCBI Taxonomy" id="2789292"/>
    <lineage>
        <taxon>Bacteria</taxon>
        <taxon>Bacillati</taxon>
        <taxon>Actinomycetota</taxon>
        <taxon>Actinomycetes</taxon>
        <taxon>Kitasatosporales</taxon>
        <taxon>Streptomycetaceae</taxon>
        <taxon>Streptacidiphilus</taxon>
    </lineage>
</organism>
<name>A0A931FIH9_9ACTN</name>
<gene>
    <name evidence="2" type="ORF">I2501_35460</name>
</gene>
<dbReference type="AlphaFoldDB" id="A0A931FIH9"/>
<reference evidence="2" key="1">
    <citation type="submission" date="2020-11" db="EMBL/GenBank/DDBJ databases">
        <title>Isolation and identification of active actinomycetes.</title>
        <authorList>
            <person name="Yu B."/>
        </authorList>
    </citation>
    <scope>NUCLEOTIDE SEQUENCE</scope>
    <source>
        <strain evidence="2">NEAU-YB345</strain>
    </source>
</reference>
<dbReference type="RefSeq" id="WP_196198297.1">
    <property type="nucleotide sequence ID" value="NZ_JADPRT010000021.1"/>
</dbReference>
<sequence>MINRTTQSLLGALGVLALTLGIAEIHPPKGEAAASGSSVATAVSQTTVVCPPPLQGQSGSSLYSLAVPGAVSGGSGAGGSGSGSSGSGGASSAAGAALAPLSAPGSGSASSSPSASSSASSSSSSSPSSSASRSSSASGSASAAPNASASPSAGVTSPPIAQQTQTGGGTTAKAPSGQNAPAMVGTANGALAPGFSVQQNTVASGSLSGISCTHPGTDFWFVGADSNNGSTGYVELSNPQADAADADIQVFGPNGEVTSTAASNISIPGNGSTSLLLSTLVQPGNGGQDLAVHVMVRSGQIAAALHMDTNSGADWVPATTQGSSAYLPGLPGDLHQYNLDVYVPGGQDADLKVQLASQSGLITPAGHETVHIKSGTLSSFSLGDLTRGQGGMLELTPTDPKGDAVPFVAGISTGNSNDTAYLAGVAPITQRGTVAGNASGNTLLLSAPNGAAGVTVTSIGSSGSPATKTVQIPAGSTVSVQLQSPGGSGPFGVTVTPTSGGPVYAAREINDRDGLTIQQIPDDRSTVLVPTVIRNAAILVQ</sequence>
<dbReference type="InterPro" id="IPR043777">
    <property type="entry name" value="DUF5719"/>
</dbReference>
<evidence type="ECO:0000256" key="1">
    <source>
        <dbReference type="SAM" id="MobiDB-lite"/>
    </source>
</evidence>
<dbReference type="EMBL" id="JADPRT010000021">
    <property type="protein sequence ID" value="MBF9073325.1"/>
    <property type="molecule type" value="Genomic_DNA"/>
</dbReference>
<comment type="caution">
    <text evidence="2">The sequence shown here is derived from an EMBL/GenBank/DDBJ whole genome shotgun (WGS) entry which is preliminary data.</text>
</comment>
<protein>
    <recommendedName>
        <fullName evidence="4">Secreted protein</fullName>
    </recommendedName>
</protein>
<feature type="compositionally biased region" description="Gly residues" evidence="1">
    <location>
        <begin position="73"/>
        <end position="89"/>
    </location>
</feature>
<accession>A0A931FIH9</accession>
<feature type="compositionally biased region" description="Low complexity" evidence="1">
    <location>
        <begin position="90"/>
        <end position="155"/>
    </location>
</feature>
<evidence type="ECO:0000313" key="3">
    <source>
        <dbReference type="Proteomes" id="UP000657385"/>
    </source>
</evidence>
<proteinExistence type="predicted"/>
<feature type="region of interest" description="Disordered" evidence="1">
    <location>
        <begin position="73"/>
        <end position="185"/>
    </location>
</feature>
<dbReference type="Proteomes" id="UP000657385">
    <property type="component" value="Unassembled WGS sequence"/>
</dbReference>
<evidence type="ECO:0008006" key="4">
    <source>
        <dbReference type="Google" id="ProtNLM"/>
    </source>
</evidence>